<dbReference type="EMBL" id="MJEQ01037190">
    <property type="protein sequence ID" value="OIS99728.1"/>
    <property type="molecule type" value="Genomic_DNA"/>
</dbReference>
<dbReference type="Gramene" id="OIS99728">
    <property type="protein sequence ID" value="OIS99728"/>
    <property type="gene ID" value="A4A49_62544"/>
</dbReference>
<feature type="compositionally biased region" description="Basic residues" evidence="1">
    <location>
        <begin position="53"/>
        <end position="66"/>
    </location>
</feature>
<protein>
    <submittedName>
        <fullName evidence="2">Uncharacterized protein</fullName>
    </submittedName>
</protein>
<feature type="non-terminal residue" evidence="2">
    <location>
        <position position="155"/>
    </location>
</feature>
<sequence>VTLRTPVGVIHQSIEYEWQPKLCMDCIKVGHTTDECRKKKEEGEAGEYVEQNKKRKRGRRRRRRMVTKWIAKEIPLPKSGEAGDANMKEDTVVEEQSEDRQLDSNEFPPLSVVRSGRKHDKSVLVSIRDEPSCSTSQINTTNRFDVLTQGGNATD</sequence>
<dbReference type="STRING" id="49451.A0A1J6IX84"/>
<comment type="caution">
    <text evidence="2">The sequence shown here is derived from an EMBL/GenBank/DDBJ whole genome shotgun (WGS) entry which is preliminary data.</text>
</comment>
<evidence type="ECO:0000313" key="2">
    <source>
        <dbReference type="EMBL" id="OIS99728.1"/>
    </source>
</evidence>
<evidence type="ECO:0000313" key="3">
    <source>
        <dbReference type="Proteomes" id="UP000187609"/>
    </source>
</evidence>
<organism evidence="2 3">
    <name type="scientific">Nicotiana attenuata</name>
    <name type="common">Coyote tobacco</name>
    <dbReference type="NCBI Taxonomy" id="49451"/>
    <lineage>
        <taxon>Eukaryota</taxon>
        <taxon>Viridiplantae</taxon>
        <taxon>Streptophyta</taxon>
        <taxon>Embryophyta</taxon>
        <taxon>Tracheophyta</taxon>
        <taxon>Spermatophyta</taxon>
        <taxon>Magnoliopsida</taxon>
        <taxon>eudicotyledons</taxon>
        <taxon>Gunneridae</taxon>
        <taxon>Pentapetalae</taxon>
        <taxon>asterids</taxon>
        <taxon>lamiids</taxon>
        <taxon>Solanales</taxon>
        <taxon>Solanaceae</taxon>
        <taxon>Nicotianoideae</taxon>
        <taxon>Nicotianeae</taxon>
        <taxon>Nicotiana</taxon>
    </lineage>
</organism>
<keyword evidence="3" id="KW-1185">Reference proteome</keyword>
<accession>A0A1J6IX84</accession>
<name>A0A1J6IX84_NICAT</name>
<gene>
    <name evidence="2" type="ORF">A4A49_62544</name>
</gene>
<evidence type="ECO:0000256" key="1">
    <source>
        <dbReference type="SAM" id="MobiDB-lite"/>
    </source>
</evidence>
<dbReference type="Proteomes" id="UP000187609">
    <property type="component" value="Unassembled WGS sequence"/>
</dbReference>
<feature type="non-terminal residue" evidence="2">
    <location>
        <position position="1"/>
    </location>
</feature>
<feature type="region of interest" description="Disordered" evidence="1">
    <location>
        <begin position="40"/>
        <end position="123"/>
    </location>
</feature>
<dbReference type="AlphaFoldDB" id="A0A1J6IX84"/>
<proteinExistence type="predicted"/>
<reference evidence="2" key="1">
    <citation type="submission" date="2016-11" db="EMBL/GenBank/DDBJ databases">
        <title>The genome of Nicotiana attenuata.</title>
        <authorList>
            <person name="Xu S."/>
            <person name="Brockmoeller T."/>
            <person name="Gaquerel E."/>
            <person name="Navarro A."/>
            <person name="Kuhl H."/>
            <person name="Gase K."/>
            <person name="Ling Z."/>
            <person name="Zhou W."/>
            <person name="Kreitzer C."/>
            <person name="Stanke M."/>
            <person name="Tang H."/>
            <person name="Lyons E."/>
            <person name="Pandey P."/>
            <person name="Pandey S.P."/>
            <person name="Timmermann B."/>
            <person name="Baldwin I.T."/>
        </authorList>
    </citation>
    <scope>NUCLEOTIDE SEQUENCE [LARGE SCALE GENOMIC DNA]</scope>
    <source>
        <strain evidence="2">UT</strain>
    </source>
</reference>